<evidence type="ECO:0000256" key="1">
    <source>
        <dbReference type="ARBA" id="ARBA00004141"/>
    </source>
</evidence>
<evidence type="ECO:0000256" key="2">
    <source>
        <dbReference type="ARBA" id="ARBA00006948"/>
    </source>
</evidence>
<evidence type="ECO:0000256" key="6">
    <source>
        <dbReference type="SAM" id="Phobius"/>
    </source>
</evidence>
<keyword evidence="3 6" id="KW-0812">Transmembrane</keyword>
<name>A0A7S4VK36_9STRA</name>
<comment type="similarity">
    <text evidence="2">Belongs to the TMEM45 family.</text>
</comment>
<dbReference type="Pfam" id="PF04819">
    <property type="entry name" value="DUF716"/>
    <property type="match status" value="1"/>
</dbReference>
<dbReference type="PANTHER" id="PTHR16007">
    <property type="entry name" value="EPIDIDYMAL MEMBRANE PROTEIN E9-RELATED"/>
    <property type="match status" value="1"/>
</dbReference>
<evidence type="ECO:0000256" key="3">
    <source>
        <dbReference type="ARBA" id="ARBA00022692"/>
    </source>
</evidence>
<reference evidence="7" key="1">
    <citation type="submission" date="2021-01" db="EMBL/GenBank/DDBJ databases">
        <authorList>
            <person name="Corre E."/>
            <person name="Pelletier E."/>
            <person name="Niang G."/>
            <person name="Scheremetjew M."/>
            <person name="Finn R."/>
            <person name="Kale V."/>
            <person name="Holt S."/>
            <person name="Cochrane G."/>
            <person name="Meng A."/>
            <person name="Brown T."/>
            <person name="Cohen L."/>
        </authorList>
    </citation>
    <scope>NUCLEOTIDE SEQUENCE</scope>
    <source>
        <strain evidence="7">GSO104</strain>
    </source>
</reference>
<keyword evidence="4 6" id="KW-1133">Transmembrane helix</keyword>
<feature type="transmembrane region" description="Helical" evidence="6">
    <location>
        <begin position="209"/>
        <end position="230"/>
    </location>
</feature>
<dbReference type="InterPro" id="IPR006904">
    <property type="entry name" value="DUF716"/>
</dbReference>
<feature type="transmembrane region" description="Helical" evidence="6">
    <location>
        <begin position="146"/>
        <end position="164"/>
    </location>
</feature>
<feature type="transmembrane region" description="Helical" evidence="6">
    <location>
        <begin position="84"/>
        <end position="105"/>
    </location>
</feature>
<dbReference type="EMBL" id="HBNS01006349">
    <property type="protein sequence ID" value="CAE4588432.1"/>
    <property type="molecule type" value="Transcribed_RNA"/>
</dbReference>
<dbReference type="AlphaFoldDB" id="A0A7S4VK36"/>
<feature type="transmembrane region" description="Helical" evidence="6">
    <location>
        <begin position="12"/>
        <end position="32"/>
    </location>
</feature>
<feature type="transmembrane region" description="Helical" evidence="6">
    <location>
        <begin position="117"/>
        <end position="134"/>
    </location>
</feature>
<accession>A0A7S4VK36</accession>
<feature type="transmembrane region" description="Helical" evidence="6">
    <location>
        <begin position="171"/>
        <end position="189"/>
    </location>
</feature>
<dbReference type="InterPro" id="IPR042127">
    <property type="entry name" value="TMEM45"/>
</dbReference>
<organism evidence="7">
    <name type="scientific">Ditylum brightwellii</name>
    <dbReference type="NCBI Taxonomy" id="49249"/>
    <lineage>
        <taxon>Eukaryota</taxon>
        <taxon>Sar</taxon>
        <taxon>Stramenopiles</taxon>
        <taxon>Ochrophyta</taxon>
        <taxon>Bacillariophyta</taxon>
        <taxon>Mediophyceae</taxon>
        <taxon>Lithodesmiophycidae</taxon>
        <taxon>Lithodesmiales</taxon>
        <taxon>Lithodesmiaceae</taxon>
        <taxon>Ditylum</taxon>
    </lineage>
</organism>
<dbReference type="GO" id="GO:0016020">
    <property type="term" value="C:membrane"/>
    <property type="evidence" value="ECO:0007669"/>
    <property type="project" value="UniProtKB-SubCell"/>
</dbReference>
<proteinExistence type="inferred from homology"/>
<evidence type="ECO:0000256" key="4">
    <source>
        <dbReference type="ARBA" id="ARBA00022989"/>
    </source>
</evidence>
<comment type="subcellular location">
    <subcellularLocation>
        <location evidence="1">Membrane</location>
        <topology evidence="1">Multi-pass membrane protein</topology>
    </subcellularLocation>
</comment>
<evidence type="ECO:0008006" key="8">
    <source>
        <dbReference type="Google" id="ProtNLM"/>
    </source>
</evidence>
<sequence length="265" mass="29089">MGTFQGHVLPAAFFIGFSALFLCHTLYQAYHLPPGACLSDHVLDRKPSQFRKIAIFGLVATVIGILYEGLNGLFDISGDHGSNFFANITHEVLYIAFSFVTMIMIMESNRRVPQNSTRLALCVAFLVEYILWYGHALMKYGANLKVHVLLAQTCLVSSVVFLVAATYPKSVTAYVAGLCLMLLQGTWLIQAGINELDGHDLNMHQVDSFFCLHILAIAFVVSIATACVYTDTTGEGDILRAEKGGEQYEQVTVCTAVESEDEESA</sequence>
<gene>
    <name evidence="7" type="ORF">DBRI00130_LOCUS5132</name>
</gene>
<dbReference type="PANTHER" id="PTHR16007:SF15">
    <property type="entry name" value="TRANSMEMBRANE PROTEIN 45B"/>
    <property type="match status" value="1"/>
</dbReference>
<evidence type="ECO:0000256" key="5">
    <source>
        <dbReference type="ARBA" id="ARBA00023136"/>
    </source>
</evidence>
<keyword evidence="5 6" id="KW-0472">Membrane</keyword>
<feature type="transmembrane region" description="Helical" evidence="6">
    <location>
        <begin position="53"/>
        <end position="72"/>
    </location>
</feature>
<protein>
    <recommendedName>
        <fullName evidence="8">Transmembrane protein 45B</fullName>
    </recommendedName>
</protein>
<evidence type="ECO:0000313" key="7">
    <source>
        <dbReference type="EMBL" id="CAE4588432.1"/>
    </source>
</evidence>